<keyword evidence="6" id="KW-0812">Transmembrane</keyword>
<feature type="compositionally biased region" description="Pro residues" evidence="5">
    <location>
        <begin position="918"/>
        <end position="932"/>
    </location>
</feature>
<reference evidence="9 10" key="1">
    <citation type="submission" date="2016-10" db="EMBL/GenBank/DDBJ databases">
        <authorList>
            <person name="de Groot N.N."/>
        </authorList>
    </citation>
    <scope>NUCLEOTIDE SEQUENCE [LARGE SCALE GENOMIC DNA]</scope>
    <source>
        <strain evidence="9 10">CGMCC 4.5727</strain>
    </source>
</reference>
<proteinExistence type="predicted"/>
<evidence type="ECO:0000313" key="9">
    <source>
        <dbReference type="EMBL" id="SDL18601.1"/>
    </source>
</evidence>
<keyword evidence="2" id="KW-0964">Secreted</keyword>
<feature type="region of interest" description="Disordered" evidence="5">
    <location>
        <begin position="912"/>
        <end position="993"/>
    </location>
</feature>
<organism evidence="9 10">
    <name type="scientific">Streptomyces indicus</name>
    <dbReference type="NCBI Taxonomy" id="417292"/>
    <lineage>
        <taxon>Bacteria</taxon>
        <taxon>Bacillati</taxon>
        <taxon>Actinomycetota</taxon>
        <taxon>Actinomycetes</taxon>
        <taxon>Kitasatosporales</taxon>
        <taxon>Streptomycetaceae</taxon>
        <taxon>Streptomyces</taxon>
    </lineage>
</organism>
<dbReference type="STRING" id="417292.SAMN05421806_1219"/>
<evidence type="ECO:0000256" key="6">
    <source>
        <dbReference type="SAM" id="Phobius"/>
    </source>
</evidence>
<evidence type="ECO:0000256" key="1">
    <source>
        <dbReference type="ARBA" id="ARBA00022512"/>
    </source>
</evidence>
<dbReference type="Proteomes" id="UP000199155">
    <property type="component" value="Unassembled WGS sequence"/>
</dbReference>
<keyword evidence="3 7" id="KW-0732">Signal</keyword>
<accession>A0A1G9I059</accession>
<keyword evidence="6" id="KW-1133">Transmembrane helix</keyword>
<dbReference type="AlphaFoldDB" id="A0A1G9I059"/>
<dbReference type="PROSITE" id="PS50847">
    <property type="entry name" value="GRAM_POS_ANCHORING"/>
    <property type="match status" value="1"/>
</dbReference>
<keyword evidence="1" id="KW-0134">Cell wall</keyword>
<sequence>MHWRKRRPLRIALAAGFLTASGASITGPAAAAAAPTINIAVSVAKDGNGNFTSTDGPGLDSGANNGIVRTHSTVQYKVDVNVKGGTAKNETFTLDAPAGTEWRQLPTICTGPGSKIDGKQLICNLGDLTNASRSVPVLLHVTGEAKNGDTLPLSATVSSDNAPGKTVHAKPVTVSAAPKFDLSKQGGSLTRNQAEGPNGEPGMVYQFPILVETKSQADPAHSPKLGSEALSSPVSFTDDISQILDGKASAGARLYDWGPMAACGPFPASRPGSQPAGRDGGAAGVTESGTFACTQPAPGQNIGVTITGADTTADHVPTRATNGRALRANSSYVISGYIRIWIPQDEINAAAEGKPGGVVDIKNTYSGFDPRSVSGLSNYGSGTEPTGNNSAVTNVVINGRLLLNKQYEDMEGGPGGTATDYKTGDGFVTPDETFRSRIRITNSGVTPYDPVMACDTFDNEVQTLSPDANGVYAFSRNTGNPVKIEYAAADWGSPRDIQQADCNDADGPWFDDPTKVPGGIAAVGKVRFTGTLPGSRQGYYYTNLKVADGVEDGARLRNFGEAKARQLWVHDTGDPDEALGRAADRLTVTSVLTRVKKRVVEPGQTAETAVDRPSFLITAGRTATYALYPSLTSKANGTGTHDVTVVDTLPKHIQYAGDASVEPQSVRPNPDGTTTVTWVLKDRKVNEPIDPITFTVRASSTAPETTAVNEVVTSTPADKSPEEQRKSTSALRIAHGAALAVEKEAPVPVEKVGDDLHYNLTIANHSPRPLRNLDIIDALPYNSDARKPASDFHGTVGLAKAPGPLGDGTVYYTLADPADIDLDPADPTNSTGGATRWCTQAELGTTGCPKDLSKVTGFRIKWPGPLAPNETHSYDLLLATKGAVHDDVYTNRIGARADGLALPVQSGDATVRVVDNAPPQPPVPVTIPVPPQDPDDPSQDPEDPPAKPEPPAKPKPPADPPAKPKPPVVPPADPDEPPAPGDPSLADTGADTSTYALGGLAFGLTVAGTALVVRARRRER</sequence>
<evidence type="ECO:0000256" key="5">
    <source>
        <dbReference type="SAM" id="MobiDB-lite"/>
    </source>
</evidence>
<keyword evidence="6" id="KW-0472">Membrane</keyword>
<feature type="compositionally biased region" description="Acidic residues" evidence="5">
    <location>
        <begin position="933"/>
        <end position="943"/>
    </location>
</feature>
<feature type="domain" description="Gram-positive cocci surface proteins LPxTG" evidence="8">
    <location>
        <begin position="985"/>
        <end position="1020"/>
    </location>
</feature>
<feature type="chain" id="PRO_5011580742" description="Gram-positive cocci surface proteins LPxTG domain-containing protein" evidence="7">
    <location>
        <begin position="32"/>
        <end position="1020"/>
    </location>
</feature>
<dbReference type="EMBL" id="FNFF01000021">
    <property type="protein sequence ID" value="SDL18601.1"/>
    <property type="molecule type" value="Genomic_DNA"/>
</dbReference>
<keyword evidence="10" id="KW-1185">Reference proteome</keyword>
<name>A0A1G9I059_9ACTN</name>
<dbReference type="InterPro" id="IPR019931">
    <property type="entry name" value="LPXTG_anchor"/>
</dbReference>
<feature type="region of interest" description="Disordered" evidence="5">
    <location>
        <begin position="266"/>
        <end position="285"/>
    </location>
</feature>
<evidence type="ECO:0000256" key="3">
    <source>
        <dbReference type="ARBA" id="ARBA00022729"/>
    </source>
</evidence>
<evidence type="ECO:0000256" key="4">
    <source>
        <dbReference type="ARBA" id="ARBA00023088"/>
    </source>
</evidence>
<gene>
    <name evidence="9" type="ORF">SAMN05421806_1219</name>
</gene>
<evidence type="ECO:0000259" key="8">
    <source>
        <dbReference type="PROSITE" id="PS50847"/>
    </source>
</evidence>
<feature type="transmembrane region" description="Helical" evidence="6">
    <location>
        <begin position="995"/>
        <end position="1013"/>
    </location>
</feature>
<evidence type="ECO:0000313" key="10">
    <source>
        <dbReference type="Proteomes" id="UP000199155"/>
    </source>
</evidence>
<feature type="compositionally biased region" description="Pro residues" evidence="5">
    <location>
        <begin position="953"/>
        <end position="981"/>
    </location>
</feature>
<protein>
    <recommendedName>
        <fullName evidence="8">Gram-positive cocci surface proteins LPxTG domain-containing protein</fullName>
    </recommendedName>
</protein>
<evidence type="ECO:0000256" key="2">
    <source>
        <dbReference type="ARBA" id="ARBA00022525"/>
    </source>
</evidence>
<evidence type="ECO:0000256" key="7">
    <source>
        <dbReference type="SAM" id="SignalP"/>
    </source>
</evidence>
<keyword evidence="4" id="KW-0572">Peptidoglycan-anchor</keyword>
<feature type="signal peptide" evidence="7">
    <location>
        <begin position="1"/>
        <end position="31"/>
    </location>
</feature>